<sequence>MTTKPLQLIFFLNLLPFAVAWYLCPFNDGSLKKTIQNDITIQAECMYLTSPLEWNKFNPNTFDGLHYNSTKTISLTDLHIKRLYFSDLPPQNTSNV</sequence>
<name>A0A8S3KG59_9BILA</name>
<keyword evidence="1" id="KW-1133">Transmembrane helix</keyword>
<accession>A0A8S3KG59</accession>
<keyword evidence="1" id="KW-0472">Membrane</keyword>
<dbReference type="AlphaFoldDB" id="A0A8S3KG59"/>
<proteinExistence type="predicted"/>
<organism evidence="2 3">
    <name type="scientific">Rotaria magnacalcarata</name>
    <dbReference type="NCBI Taxonomy" id="392030"/>
    <lineage>
        <taxon>Eukaryota</taxon>
        <taxon>Metazoa</taxon>
        <taxon>Spiralia</taxon>
        <taxon>Gnathifera</taxon>
        <taxon>Rotifera</taxon>
        <taxon>Eurotatoria</taxon>
        <taxon>Bdelloidea</taxon>
        <taxon>Philodinida</taxon>
        <taxon>Philodinidae</taxon>
        <taxon>Rotaria</taxon>
    </lineage>
</organism>
<feature type="non-terminal residue" evidence="2">
    <location>
        <position position="96"/>
    </location>
</feature>
<feature type="transmembrane region" description="Helical" evidence="1">
    <location>
        <begin position="6"/>
        <end position="24"/>
    </location>
</feature>
<evidence type="ECO:0000256" key="1">
    <source>
        <dbReference type="SAM" id="Phobius"/>
    </source>
</evidence>
<dbReference type="Proteomes" id="UP000681720">
    <property type="component" value="Unassembled WGS sequence"/>
</dbReference>
<gene>
    <name evidence="2" type="ORF">GIL414_LOCUS88437</name>
</gene>
<reference evidence="2" key="1">
    <citation type="submission" date="2021-02" db="EMBL/GenBank/DDBJ databases">
        <authorList>
            <person name="Nowell W R."/>
        </authorList>
    </citation>
    <scope>NUCLEOTIDE SEQUENCE</scope>
</reference>
<comment type="caution">
    <text evidence="2">The sequence shown here is derived from an EMBL/GenBank/DDBJ whole genome shotgun (WGS) entry which is preliminary data.</text>
</comment>
<keyword evidence="1" id="KW-0812">Transmembrane</keyword>
<dbReference type="EMBL" id="CAJOBJ010385833">
    <property type="protein sequence ID" value="CAF5228965.1"/>
    <property type="molecule type" value="Genomic_DNA"/>
</dbReference>
<evidence type="ECO:0000313" key="3">
    <source>
        <dbReference type="Proteomes" id="UP000681720"/>
    </source>
</evidence>
<protein>
    <submittedName>
        <fullName evidence="2">Uncharacterized protein</fullName>
    </submittedName>
</protein>
<evidence type="ECO:0000313" key="2">
    <source>
        <dbReference type="EMBL" id="CAF5228965.1"/>
    </source>
</evidence>